<proteinExistence type="predicted"/>
<keyword evidence="1" id="KW-1185">Reference proteome</keyword>
<protein>
    <submittedName>
        <fullName evidence="2">Uncharacterized protein LOC116297599</fullName>
    </submittedName>
</protein>
<dbReference type="Proteomes" id="UP000515163">
    <property type="component" value="Unplaced"/>
</dbReference>
<dbReference type="RefSeq" id="XP_031561719.1">
    <property type="nucleotide sequence ID" value="XM_031705859.1"/>
</dbReference>
<name>A0A6P8HZA4_ACTTE</name>
<dbReference type="GeneID" id="116297599"/>
<gene>
    <name evidence="2" type="primary">LOC116297599</name>
</gene>
<dbReference type="AlphaFoldDB" id="A0A6P8HZA4"/>
<dbReference type="KEGG" id="aten:116297599"/>
<evidence type="ECO:0000313" key="1">
    <source>
        <dbReference type="Proteomes" id="UP000515163"/>
    </source>
</evidence>
<dbReference type="OrthoDB" id="5949785at2759"/>
<reference evidence="2" key="1">
    <citation type="submission" date="2025-08" db="UniProtKB">
        <authorList>
            <consortium name="RefSeq"/>
        </authorList>
    </citation>
    <scope>IDENTIFICATION</scope>
    <source>
        <tissue evidence="2">Tentacle</tissue>
    </source>
</reference>
<dbReference type="InParanoid" id="A0A6P8HZA4"/>
<accession>A0A6P8HZA4</accession>
<sequence>MDDLNTKRNVTLCIGSHHDPHINAVETKVKLLANDLKFVLFNPLRNDHYIDISLENNKPYSCVITTGDEQVSSNRVQSVWYRWKPEKFYDGDSMYDTLTKDFALEEWKNVILSLAEFVSEAVWINPLLNIEQIKSKAFQLRLAQECGLKIPLSKITNDAASVQSLFSKPTLRVVSKPLTPLLIPPNKRIRPKEISKEYAMASFSRISVFPGIFQEMIPNGNNIRVVIVGDVIFATRSAGTKSDLGKVEQDSEPTTLPRKPCKVPEVVENGLLSFHRRAGLIYGVYNLVELDDKLFFLDCDPCGAWLCLENGLASAVSEAVAKTLIGAKTKRNKMPCLKKI</sequence>
<organism evidence="1 2">
    <name type="scientific">Actinia tenebrosa</name>
    <name type="common">Australian red waratah sea anemone</name>
    <dbReference type="NCBI Taxonomy" id="6105"/>
    <lineage>
        <taxon>Eukaryota</taxon>
        <taxon>Metazoa</taxon>
        <taxon>Cnidaria</taxon>
        <taxon>Anthozoa</taxon>
        <taxon>Hexacorallia</taxon>
        <taxon>Actiniaria</taxon>
        <taxon>Actiniidae</taxon>
        <taxon>Actinia</taxon>
    </lineage>
</organism>
<evidence type="ECO:0000313" key="2">
    <source>
        <dbReference type="RefSeq" id="XP_031561719.1"/>
    </source>
</evidence>